<accession>A0A2T6AWF8</accession>
<keyword evidence="4" id="KW-1185">Reference proteome</keyword>
<feature type="signal peptide" evidence="2">
    <location>
        <begin position="1"/>
        <end position="24"/>
    </location>
</feature>
<feature type="chain" id="PRO_5015657185" evidence="2">
    <location>
        <begin position="25"/>
        <end position="109"/>
    </location>
</feature>
<feature type="region of interest" description="Disordered" evidence="1">
    <location>
        <begin position="54"/>
        <end position="109"/>
    </location>
</feature>
<dbReference type="EMBL" id="QBKP01000010">
    <property type="protein sequence ID" value="PTX48144.1"/>
    <property type="molecule type" value="Genomic_DNA"/>
</dbReference>
<organism evidence="3 4">
    <name type="scientific">Gemmobacter caeni</name>
    <dbReference type="NCBI Taxonomy" id="589035"/>
    <lineage>
        <taxon>Bacteria</taxon>
        <taxon>Pseudomonadati</taxon>
        <taxon>Pseudomonadota</taxon>
        <taxon>Alphaproteobacteria</taxon>
        <taxon>Rhodobacterales</taxon>
        <taxon>Paracoccaceae</taxon>
        <taxon>Gemmobacter</taxon>
    </lineage>
</organism>
<evidence type="ECO:0000313" key="3">
    <source>
        <dbReference type="EMBL" id="PTX48144.1"/>
    </source>
</evidence>
<gene>
    <name evidence="3" type="ORF">C8N34_1104</name>
</gene>
<proteinExistence type="predicted"/>
<protein>
    <submittedName>
        <fullName evidence="3">Uncharacterized protein</fullName>
    </submittedName>
</protein>
<sequence length="109" mass="10981">MTKTLALLVASTALSVTIGAPVRAATPTPTAPVQQPLATRISDSAQALPLVLVSGDDDEDHEEDGEEDDCDDDDRTCGAQGANPAPAGSAAPPKNGLFGSGTPPKAQMN</sequence>
<comment type="caution">
    <text evidence="3">The sequence shown here is derived from an EMBL/GenBank/DDBJ whole genome shotgun (WGS) entry which is preliminary data.</text>
</comment>
<evidence type="ECO:0000256" key="2">
    <source>
        <dbReference type="SAM" id="SignalP"/>
    </source>
</evidence>
<reference evidence="3 4" key="1">
    <citation type="submission" date="2018-04" db="EMBL/GenBank/DDBJ databases">
        <title>Genomic Encyclopedia of Archaeal and Bacterial Type Strains, Phase II (KMG-II): from individual species to whole genera.</title>
        <authorList>
            <person name="Goeker M."/>
        </authorList>
    </citation>
    <scope>NUCLEOTIDE SEQUENCE [LARGE SCALE GENOMIC DNA]</scope>
    <source>
        <strain evidence="3 4">DSM 21823</strain>
    </source>
</reference>
<name>A0A2T6AWF8_9RHOB</name>
<feature type="compositionally biased region" description="Low complexity" evidence="1">
    <location>
        <begin position="78"/>
        <end position="96"/>
    </location>
</feature>
<evidence type="ECO:0000313" key="4">
    <source>
        <dbReference type="Proteomes" id="UP000244224"/>
    </source>
</evidence>
<keyword evidence="2" id="KW-0732">Signal</keyword>
<feature type="compositionally biased region" description="Acidic residues" evidence="1">
    <location>
        <begin position="55"/>
        <end position="74"/>
    </location>
</feature>
<dbReference type="Proteomes" id="UP000244224">
    <property type="component" value="Unassembled WGS sequence"/>
</dbReference>
<dbReference type="RefSeq" id="WP_108129547.1">
    <property type="nucleotide sequence ID" value="NZ_QBKP01000010.1"/>
</dbReference>
<evidence type="ECO:0000256" key="1">
    <source>
        <dbReference type="SAM" id="MobiDB-lite"/>
    </source>
</evidence>
<dbReference type="AlphaFoldDB" id="A0A2T6AWF8"/>